<feature type="region of interest" description="Disordered" evidence="1">
    <location>
        <begin position="76"/>
        <end position="109"/>
    </location>
</feature>
<dbReference type="Proteomes" id="UP000037136">
    <property type="component" value="Unassembled WGS sequence"/>
</dbReference>
<reference evidence="3 4" key="1">
    <citation type="journal article" date="2015" name="BMC Genomics">
        <title>Gene expression during zombie ant biting behavior reflects the complexity underlying fungal parasitic behavioral manipulation.</title>
        <authorList>
            <person name="de Bekker C."/>
            <person name="Ohm R.A."/>
            <person name="Loreto R.G."/>
            <person name="Sebastian A."/>
            <person name="Albert I."/>
            <person name="Merrow M."/>
            <person name="Brachmann A."/>
            <person name="Hughes D.P."/>
        </authorList>
    </citation>
    <scope>NUCLEOTIDE SEQUENCE [LARGE SCALE GENOMIC DNA]</scope>
    <source>
        <strain evidence="3 4">SC16a</strain>
    </source>
</reference>
<dbReference type="OrthoDB" id="5411041at2759"/>
<feature type="region of interest" description="Disordered" evidence="1">
    <location>
        <begin position="153"/>
        <end position="175"/>
    </location>
</feature>
<organism evidence="3 4">
    <name type="scientific">Ophiocordyceps unilateralis</name>
    <name type="common">Zombie-ant fungus</name>
    <name type="synonym">Torrubia unilateralis</name>
    <dbReference type="NCBI Taxonomy" id="268505"/>
    <lineage>
        <taxon>Eukaryota</taxon>
        <taxon>Fungi</taxon>
        <taxon>Dikarya</taxon>
        <taxon>Ascomycota</taxon>
        <taxon>Pezizomycotina</taxon>
        <taxon>Sordariomycetes</taxon>
        <taxon>Hypocreomycetidae</taxon>
        <taxon>Hypocreales</taxon>
        <taxon>Ophiocordycipitaceae</taxon>
        <taxon>Ophiocordyceps</taxon>
    </lineage>
</organism>
<accession>A0A2A9PM05</accession>
<keyword evidence="2" id="KW-0812">Transmembrane</keyword>
<comment type="caution">
    <text evidence="3">The sequence shown here is derived from an EMBL/GenBank/DDBJ whole genome shotgun (WGS) entry which is preliminary data.</text>
</comment>
<evidence type="ECO:0000313" key="4">
    <source>
        <dbReference type="Proteomes" id="UP000037136"/>
    </source>
</evidence>
<gene>
    <name evidence="3" type="ORF">XA68_15172</name>
</gene>
<feature type="transmembrane region" description="Helical" evidence="2">
    <location>
        <begin position="14"/>
        <end position="32"/>
    </location>
</feature>
<dbReference type="EMBL" id="LAZP02000042">
    <property type="protein sequence ID" value="PFH62081.1"/>
    <property type="molecule type" value="Genomic_DNA"/>
</dbReference>
<evidence type="ECO:0000313" key="3">
    <source>
        <dbReference type="EMBL" id="PFH62081.1"/>
    </source>
</evidence>
<name>A0A2A9PM05_OPHUN</name>
<sequence length="175" mass="19742">MDHPQPTLPPRHAFLHKAAVAGAIMAPLAMLLPPRRVDIRFVVLFGTFSLATNHLAYEYTGETLLGRFGRRFASVGDLPDGAKRTQQALKKQRDDDDDDEEEEAKGGFLRDLWMGGEDRDWKKKRAEEHRRSLEEGKGLADIILQQVADVWHGTWRPDSKEKPATGSEANNERGK</sequence>
<keyword evidence="2" id="KW-1133">Transmembrane helix</keyword>
<keyword evidence="4" id="KW-1185">Reference proteome</keyword>
<proteinExistence type="predicted"/>
<reference evidence="3 4" key="2">
    <citation type="journal article" date="2017" name="Sci. Rep.">
        <title>Ant-infecting Ophiocordyceps genomes reveal a high diversity of potential behavioral manipulation genes and a possible major role for enterotoxins.</title>
        <authorList>
            <person name="de Bekker C."/>
            <person name="Ohm R.A."/>
            <person name="Evans H.C."/>
            <person name="Brachmann A."/>
            <person name="Hughes D.P."/>
        </authorList>
    </citation>
    <scope>NUCLEOTIDE SEQUENCE [LARGE SCALE GENOMIC DNA]</scope>
    <source>
        <strain evidence="3 4">SC16a</strain>
    </source>
</reference>
<evidence type="ECO:0008006" key="5">
    <source>
        <dbReference type="Google" id="ProtNLM"/>
    </source>
</evidence>
<dbReference type="AlphaFoldDB" id="A0A2A9PM05"/>
<evidence type="ECO:0000256" key="1">
    <source>
        <dbReference type="SAM" id="MobiDB-lite"/>
    </source>
</evidence>
<keyword evidence="2" id="KW-0472">Membrane</keyword>
<evidence type="ECO:0000256" key="2">
    <source>
        <dbReference type="SAM" id="Phobius"/>
    </source>
</evidence>
<protein>
    <recommendedName>
        <fullName evidence="5">Rhomboid family membrane protein</fullName>
    </recommendedName>
</protein>